<evidence type="ECO:0000313" key="1">
    <source>
        <dbReference type="EMBL" id="KAF2015897.1"/>
    </source>
</evidence>
<sequence>MAAISTARCDQSTTPIYVKHIKFQKRTWLRTLAIATDGAYWTDAATFCPIVSIPRMVRTPPVARRVNDDNVCCDGVFSTNAQNKCVSELPADTFCRAEKKRASLGHHKLAASDAAGTASMMRKRRPLGLICRPSWRYFGTRYLAFCVGNKKILYSVGYEYVLVVTSYLRTMRYSRPTRTQQDAIVLEEGRRLFQLDEASINRPVMAGNELLIPYENLPTQVRSGGVRRVR</sequence>
<reference evidence="1" key="1">
    <citation type="journal article" date="2020" name="Stud. Mycol.">
        <title>101 Dothideomycetes genomes: a test case for predicting lifestyles and emergence of pathogens.</title>
        <authorList>
            <person name="Haridas S."/>
            <person name="Albert R."/>
            <person name="Binder M."/>
            <person name="Bloem J."/>
            <person name="Labutti K."/>
            <person name="Salamov A."/>
            <person name="Andreopoulos B."/>
            <person name="Baker S."/>
            <person name="Barry K."/>
            <person name="Bills G."/>
            <person name="Bluhm B."/>
            <person name="Cannon C."/>
            <person name="Castanera R."/>
            <person name="Culley D."/>
            <person name="Daum C."/>
            <person name="Ezra D."/>
            <person name="Gonzalez J."/>
            <person name="Henrissat B."/>
            <person name="Kuo A."/>
            <person name="Liang C."/>
            <person name="Lipzen A."/>
            <person name="Lutzoni F."/>
            <person name="Magnuson J."/>
            <person name="Mondo S."/>
            <person name="Nolan M."/>
            <person name="Ohm R."/>
            <person name="Pangilinan J."/>
            <person name="Park H.-J."/>
            <person name="Ramirez L."/>
            <person name="Alfaro M."/>
            <person name="Sun H."/>
            <person name="Tritt A."/>
            <person name="Yoshinaga Y."/>
            <person name="Zwiers L.-H."/>
            <person name="Turgeon B."/>
            <person name="Goodwin S."/>
            <person name="Spatafora J."/>
            <person name="Crous P."/>
            <person name="Grigoriev I."/>
        </authorList>
    </citation>
    <scope>NUCLEOTIDE SEQUENCE</scope>
    <source>
        <strain evidence="1">CBS 175.79</strain>
    </source>
</reference>
<name>A0A6A5XSV8_9PLEO</name>
<dbReference type="EMBL" id="ML978069">
    <property type="protein sequence ID" value="KAF2015897.1"/>
    <property type="molecule type" value="Genomic_DNA"/>
</dbReference>
<dbReference type="RefSeq" id="XP_033384236.1">
    <property type="nucleotide sequence ID" value="XM_033525896.1"/>
</dbReference>
<gene>
    <name evidence="1" type="ORF">BU24DRAFT_409074</name>
</gene>
<evidence type="ECO:0000313" key="2">
    <source>
        <dbReference type="Proteomes" id="UP000799778"/>
    </source>
</evidence>
<organism evidence="1 2">
    <name type="scientific">Aaosphaeria arxii CBS 175.79</name>
    <dbReference type="NCBI Taxonomy" id="1450172"/>
    <lineage>
        <taxon>Eukaryota</taxon>
        <taxon>Fungi</taxon>
        <taxon>Dikarya</taxon>
        <taxon>Ascomycota</taxon>
        <taxon>Pezizomycotina</taxon>
        <taxon>Dothideomycetes</taxon>
        <taxon>Pleosporomycetidae</taxon>
        <taxon>Pleosporales</taxon>
        <taxon>Pleosporales incertae sedis</taxon>
        <taxon>Aaosphaeria</taxon>
    </lineage>
</organism>
<dbReference type="Proteomes" id="UP000799778">
    <property type="component" value="Unassembled WGS sequence"/>
</dbReference>
<protein>
    <submittedName>
        <fullName evidence="1">Uncharacterized protein</fullName>
    </submittedName>
</protein>
<proteinExistence type="predicted"/>
<keyword evidence="2" id="KW-1185">Reference proteome</keyword>
<dbReference type="GeneID" id="54283293"/>
<accession>A0A6A5XSV8</accession>
<dbReference type="AlphaFoldDB" id="A0A6A5XSV8"/>